<accession>A0A4R9J6M9</accession>
<dbReference type="Proteomes" id="UP000297871">
    <property type="component" value="Unassembled WGS sequence"/>
</dbReference>
<gene>
    <name evidence="9" type="ORF">EHQ52_05635</name>
</gene>
<name>A0A4R9J6M9_9LEPT</name>
<dbReference type="PANTHER" id="PTHR13285:SF18">
    <property type="entry name" value="PROTEIN-CYSTEINE N-PALMITOYLTRANSFERASE RASP"/>
    <property type="match status" value="1"/>
</dbReference>
<dbReference type="InterPro" id="IPR024194">
    <property type="entry name" value="Ac/AlaTfrase_AlgI/DltB"/>
</dbReference>
<protein>
    <submittedName>
        <fullName evidence="9">MBOAT family protein</fullName>
    </submittedName>
</protein>
<dbReference type="PIRSF" id="PIRSF500217">
    <property type="entry name" value="AlgI"/>
    <property type="match status" value="1"/>
</dbReference>
<evidence type="ECO:0000256" key="2">
    <source>
        <dbReference type="ARBA" id="ARBA00010323"/>
    </source>
</evidence>
<feature type="transmembrane region" description="Helical" evidence="8">
    <location>
        <begin position="85"/>
        <end position="111"/>
    </location>
</feature>
<dbReference type="EMBL" id="RQFY01000004">
    <property type="protein sequence ID" value="TGL34005.1"/>
    <property type="molecule type" value="Genomic_DNA"/>
</dbReference>
<evidence type="ECO:0000313" key="10">
    <source>
        <dbReference type="Proteomes" id="UP000297871"/>
    </source>
</evidence>
<evidence type="ECO:0000313" key="9">
    <source>
        <dbReference type="EMBL" id="TGL34005.1"/>
    </source>
</evidence>
<dbReference type="InterPro" id="IPR051085">
    <property type="entry name" value="MB_O-acyltransferase"/>
</dbReference>
<keyword evidence="6 7" id="KW-0472">Membrane</keyword>
<evidence type="ECO:0000256" key="5">
    <source>
        <dbReference type="ARBA" id="ARBA00022989"/>
    </source>
</evidence>
<evidence type="ECO:0000256" key="8">
    <source>
        <dbReference type="SAM" id="Phobius"/>
    </source>
</evidence>
<keyword evidence="7" id="KW-0012">Acyltransferase</keyword>
<reference evidence="9" key="1">
    <citation type="journal article" date="2019" name="PLoS Negl. Trop. Dis.">
        <title>Revisiting the worldwide diversity of Leptospira species in the environment.</title>
        <authorList>
            <person name="Vincent A.T."/>
            <person name="Schiettekatte O."/>
            <person name="Bourhy P."/>
            <person name="Veyrier F.J."/>
            <person name="Picardeau M."/>
        </authorList>
    </citation>
    <scope>NUCLEOTIDE SEQUENCE [LARGE SCALE GENOMIC DNA]</scope>
    <source>
        <strain evidence="9">201800265</strain>
    </source>
</reference>
<keyword evidence="3 7" id="KW-1003">Cell membrane</keyword>
<comment type="caution">
    <text evidence="9">The sequence shown here is derived from an EMBL/GenBank/DDBJ whole genome shotgun (WGS) entry which is preliminary data.</text>
</comment>
<comment type="similarity">
    <text evidence="2 7">Belongs to the membrane-bound acyltransferase family.</text>
</comment>
<dbReference type="PANTHER" id="PTHR13285">
    <property type="entry name" value="ACYLTRANSFERASE"/>
    <property type="match status" value="1"/>
</dbReference>
<dbReference type="GO" id="GO:0042121">
    <property type="term" value="P:alginic acid biosynthetic process"/>
    <property type="evidence" value="ECO:0007669"/>
    <property type="project" value="InterPro"/>
</dbReference>
<feature type="transmembrane region" description="Helical" evidence="8">
    <location>
        <begin position="258"/>
        <end position="279"/>
    </location>
</feature>
<keyword evidence="10" id="KW-1185">Reference proteome</keyword>
<feature type="transmembrane region" description="Helical" evidence="8">
    <location>
        <begin position="392"/>
        <end position="418"/>
    </location>
</feature>
<sequence length="510" mass="58458">MLFNAFVFLVFFIVVYAVFLAFAFKAKTNPWALRIQNLWLLAASYFFYGWWDWIFLTLIIVSTLVDYFAAICIGRSQTRKSRLIFLWFSILSNLGILFTMKYFNFFAGSFLSQWNSIAVSLGGAPLGESGSFLLKSIILPVGISFYTFQTMSYTIDVYKGELKPEKDFFDFALFVTYFPQLVAGPIERAGDLLPQLKKPKFPDSNAVMEGLWDILLGYFLKVYIADNLGPIVDQVFFTNKETYLSHIEFASRMGGGQVLAATLGFIIQVYCDFAGYSFIAVGISRLMGVNLTINFDTPEYSANPVELWTRWHVTLNRWFRSYVYFPLGGSKVGKLAQIRNVLLVFGLSGLWHGANWTFVTWGLLNGFYTVVYLLITWYAADRLSFLSNTKWKSILFAIGSRVLTFFLFGLSAVAFRAYDVSHMLLLYSQIFSVWDVSGPVNGMLASGHYFWEIFKVVLPLLIIDFFIYTKNDRYFIFKTNKWVQSLAFILLFGIVILKGIFGKEVIYFAF</sequence>
<keyword evidence="5 8" id="KW-1133">Transmembrane helix</keyword>
<dbReference type="GO" id="GO:0005886">
    <property type="term" value="C:plasma membrane"/>
    <property type="evidence" value="ECO:0007669"/>
    <property type="project" value="UniProtKB-SubCell"/>
</dbReference>
<feature type="transmembrane region" description="Helical" evidence="8">
    <location>
        <begin position="54"/>
        <end position="73"/>
    </location>
</feature>
<comment type="subcellular location">
    <subcellularLocation>
        <location evidence="1">Cell membrane</location>
        <topology evidence="1">Multi-pass membrane protein</topology>
    </subcellularLocation>
</comment>
<evidence type="ECO:0000256" key="3">
    <source>
        <dbReference type="ARBA" id="ARBA00022475"/>
    </source>
</evidence>
<dbReference type="GO" id="GO:0016746">
    <property type="term" value="F:acyltransferase activity"/>
    <property type="evidence" value="ECO:0007669"/>
    <property type="project" value="UniProtKB-KW"/>
</dbReference>
<dbReference type="InterPro" id="IPR004299">
    <property type="entry name" value="MBOAT_fam"/>
</dbReference>
<keyword evidence="4 8" id="KW-0812">Transmembrane</keyword>
<feature type="transmembrane region" description="Helical" evidence="8">
    <location>
        <begin position="449"/>
        <end position="469"/>
    </location>
</feature>
<evidence type="ECO:0000256" key="7">
    <source>
        <dbReference type="PIRNR" id="PIRNR016636"/>
    </source>
</evidence>
<feature type="transmembrane region" description="Helical" evidence="8">
    <location>
        <begin position="481"/>
        <end position="501"/>
    </location>
</feature>
<keyword evidence="7" id="KW-0808">Transferase</keyword>
<dbReference type="AlphaFoldDB" id="A0A4R9J6M9"/>
<dbReference type="OrthoDB" id="139172at2"/>
<feature type="transmembrane region" description="Helical" evidence="8">
    <location>
        <begin position="6"/>
        <end position="24"/>
    </location>
</feature>
<evidence type="ECO:0000256" key="6">
    <source>
        <dbReference type="ARBA" id="ARBA00023136"/>
    </source>
</evidence>
<feature type="transmembrane region" description="Helical" evidence="8">
    <location>
        <begin position="131"/>
        <end position="148"/>
    </location>
</feature>
<evidence type="ECO:0000256" key="4">
    <source>
        <dbReference type="ARBA" id="ARBA00022692"/>
    </source>
</evidence>
<proteinExistence type="inferred from homology"/>
<organism evidence="9 10">
    <name type="scientific">Leptospira koniambonensis</name>
    <dbReference type="NCBI Taxonomy" id="2484950"/>
    <lineage>
        <taxon>Bacteria</taxon>
        <taxon>Pseudomonadati</taxon>
        <taxon>Spirochaetota</taxon>
        <taxon>Spirochaetia</taxon>
        <taxon>Leptospirales</taxon>
        <taxon>Leptospiraceae</taxon>
        <taxon>Leptospira</taxon>
    </lineage>
</organism>
<dbReference type="RefSeq" id="WP_135614273.1">
    <property type="nucleotide sequence ID" value="NZ_JBNURZ010000002.1"/>
</dbReference>
<dbReference type="Pfam" id="PF03062">
    <property type="entry name" value="MBOAT"/>
    <property type="match status" value="1"/>
</dbReference>
<feature type="transmembrane region" description="Helical" evidence="8">
    <location>
        <begin position="358"/>
        <end position="380"/>
    </location>
</feature>
<dbReference type="InterPro" id="IPR028362">
    <property type="entry name" value="AlgI"/>
</dbReference>
<evidence type="ECO:0000256" key="1">
    <source>
        <dbReference type="ARBA" id="ARBA00004651"/>
    </source>
</evidence>
<dbReference type="PIRSF" id="PIRSF016636">
    <property type="entry name" value="AlgI_DltB"/>
    <property type="match status" value="1"/>
</dbReference>